<evidence type="ECO:0000313" key="2">
    <source>
        <dbReference type="Proteomes" id="UP001396334"/>
    </source>
</evidence>
<proteinExistence type="predicted"/>
<accession>A0ABR2RX69</accession>
<name>A0ABR2RX69_9ROSI</name>
<reference evidence="1 2" key="1">
    <citation type="journal article" date="2024" name="G3 (Bethesda)">
        <title>Genome assembly of Hibiscus sabdariffa L. provides insights into metabolisms of medicinal natural products.</title>
        <authorList>
            <person name="Kim T."/>
        </authorList>
    </citation>
    <scope>NUCLEOTIDE SEQUENCE [LARGE SCALE GENOMIC DNA]</scope>
    <source>
        <strain evidence="1">TK-2024</strain>
        <tissue evidence="1">Old leaves</tissue>
    </source>
</reference>
<comment type="caution">
    <text evidence="1">The sequence shown here is derived from an EMBL/GenBank/DDBJ whole genome shotgun (WGS) entry which is preliminary data.</text>
</comment>
<sequence>MDVNPQHTSSQAIDTNAALAPIVSINSPQEDTLLPAGSCAAVDSRPTSLLGVEPSRALNGLSDSPYARSPMLTAGSDSFDVVSSPQQLDGDRLSAIEQSHVLFVGPSSSIGVLPDSLGVHVD</sequence>
<gene>
    <name evidence="1" type="ORF">V6N11_079938</name>
</gene>
<organism evidence="1 2">
    <name type="scientific">Hibiscus sabdariffa</name>
    <name type="common">roselle</name>
    <dbReference type="NCBI Taxonomy" id="183260"/>
    <lineage>
        <taxon>Eukaryota</taxon>
        <taxon>Viridiplantae</taxon>
        <taxon>Streptophyta</taxon>
        <taxon>Embryophyta</taxon>
        <taxon>Tracheophyta</taxon>
        <taxon>Spermatophyta</taxon>
        <taxon>Magnoliopsida</taxon>
        <taxon>eudicotyledons</taxon>
        <taxon>Gunneridae</taxon>
        <taxon>Pentapetalae</taxon>
        <taxon>rosids</taxon>
        <taxon>malvids</taxon>
        <taxon>Malvales</taxon>
        <taxon>Malvaceae</taxon>
        <taxon>Malvoideae</taxon>
        <taxon>Hibiscus</taxon>
    </lineage>
</organism>
<dbReference type="Proteomes" id="UP001396334">
    <property type="component" value="Unassembled WGS sequence"/>
</dbReference>
<keyword evidence="2" id="KW-1185">Reference proteome</keyword>
<evidence type="ECO:0000313" key="1">
    <source>
        <dbReference type="EMBL" id="KAK9017459.1"/>
    </source>
</evidence>
<protein>
    <submittedName>
        <fullName evidence="1">Uncharacterized protein</fullName>
    </submittedName>
</protein>
<dbReference type="EMBL" id="JBBPBN010000020">
    <property type="protein sequence ID" value="KAK9017459.1"/>
    <property type="molecule type" value="Genomic_DNA"/>
</dbReference>